<dbReference type="NCBIfam" id="TIGR01845">
    <property type="entry name" value="outer_NodT"/>
    <property type="match status" value="1"/>
</dbReference>
<dbReference type="PANTHER" id="PTHR30203">
    <property type="entry name" value="OUTER MEMBRANE CATION EFFLUX PROTEIN"/>
    <property type="match status" value="1"/>
</dbReference>
<accession>A0A291VNI2</accession>
<comment type="subcellular location">
    <subcellularLocation>
        <location evidence="1 3">Cell outer membrane</location>
        <topology evidence="1 3">Lipid-anchor</topology>
    </subcellularLocation>
</comment>
<keyword evidence="3" id="KW-0564">Palmitate</keyword>
<dbReference type="GO" id="GO:0015562">
    <property type="term" value="F:efflux transmembrane transporter activity"/>
    <property type="evidence" value="ECO:0007669"/>
    <property type="project" value="InterPro"/>
</dbReference>
<keyword evidence="3" id="KW-0449">Lipoprotein</keyword>
<evidence type="ECO:0000256" key="2">
    <source>
        <dbReference type="ARBA" id="ARBA00007613"/>
    </source>
</evidence>
<dbReference type="GO" id="GO:0009279">
    <property type="term" value="C:cell outer membrane"/>
    <property type="evidence" value="ECO:0007669"/>
    <property type="project" value="UniProtKB-SubCell"/>
</dbReference>
<keyword evidence="3" id="KW-0812">Transmembrane</keyword>
<dbReference type="InterPro" id="IPR003423">
    <property type="entry name" value="OMP_efflux"/>
</dbReference>
<dbReference type="SUPFAM" id="SSF56954">
    <property type="entry name" value="Outer membrane efflux proteins (OEP)"/>
    <property type="match status" value="1"/>
</dbReference>
<evidence type="ECO:0000256" key="1">
    <source>
        <dbReference type="ARBA" id="ARBA00004459"/>
    </source>
</evidence>
<dbReference type="RefSeq" id="WP_004186909.1">
    <property type="nucleotide sequence ID" value="NZ_CP023883.1"/>
</dbReference>
<evidence type="ECO:0000256" key="4">
    <source>
        <dbReference type="SAM" id="Coils"/>
    </source>
</evidence>
<comment type="similarity">
    <text evidence="2 3">Belongs to the outer membrane factor (OMF) (TC 1.B.17) family.</text>
</comment>
<geneLocation type="plasmid" evidence="5">
    <name>unnamed</name>
</geneLocation>
<dbReference type="InterPro" id="IPR010131">
    <property type="entry name" value="MdtP/NodT-like"/>
</dbReference>
<feature type="coiled-coil region" evidence="4">
    <location>
        <begin position="226"/>
        <end position="253"/>
    </location>
</feature>
<keyword evidence="3" id="KW-1134">Transmembrane beta strand</keyword>
<sequence>MVFPVSIELRVSAITVMASLLLSGCTMAPAYQRPEAPVPLAWSHKDTSVEGMYTTAANGPFFTDSKLQQLIKLTIDNNKDLELSALNLKKSGVQYGVERLSWLPAVSLTAEKTAAHEPAGSFDTVDTGSVTYHQYNVKLVSASWEVDFWGRLRSLREASLNEYLAAGASSRALKISLIEQVVSAYLIYFTDQENISIARQKLDNLQQLRHMQQQAYNAGDMTKNALMDADSAVNDAQSELNQTELQVQQDLNSLQLLVGTPLPDSLLNVSPEHDWAFPLIKAGTPSEVLLKRPDIIAAEYQLKAANASIGAARAAFFPSISITAEGGSSTADMGKLLAGGAANWSFIPTLNLPIFDGGKNQANLSLAELNKKIEIVNYQKAIQQAFRDASDALAGQAFLKKQTIQTSGIFDTVKEQYRMAEATRNAGQISNATLLEKNNELLAVRKQKANARLKYLIQGVKVFTILGGDDSI</sequence>
<feature type="chain" id="PRO_5011824812" evidence="3">
    <location>
        <begin position="29"/>
        <end position="472"/>
    </location>
</feature>
<reference evidence="5" key="1">
    <citation type="submission" date="2017-10" db="EMBL/GenBank/DDBJ databases">
        <title>FDA dAtabase for Regulatory Grade micrObial Sequences (FDA-ARGOS): Supporting development and validation of Infectious Disease Dx tests.</title>
        <authorList>
            <person name="Croxen M."/>
            <person name="Tallon L.J."/>
            <person name="Sadzewicz L."/>
            <person name="Ott S."/>
            <person name="Zhao X."/>
            <person name="Nagaraj S."/>
            <person name="Vavikolanu K."/>
            <person name="Aluvathingal J."/>
            <person name="Nadendla S."/>
            <person name="Geyer C."/>
            <person name="Sichtig H."/>
        </authorList>
    </citation>
    <scope>NUCLEOTIDE SEQUENCE</scope>
    <source>
        <strain evidence="5">FDAARGOS_430</strain>
        <plasmid evidence="5">unnamed</plasmid>
    </source>
</reference>
<dbReference type="PANTHER" id="PTHR30203:SF33">
    <property type="entry name" value="BLR4455 PROTEIN"/>
    <property type="match status" value="1"/>
</dbReference>
<evidence type="ECO:0000313" key="5">
    <source>
        <dbReference type="EMBL" id="ATM18859.1"/>
    </source>
</evidence>
<keyword evidence="5" id="KW-0614">Plasmid</keyword>
<proteinExistence type="inferred from homology"/>
<dbReference type="Gene3D" id="1.20.1600.10">
    <property type="entry name" value="Outer membrane efflux proteins (OEP)"/>
    <property type="match status" value="1"/>
</dbReference>
<dbReference type="Pfam" id="PF02321">
    <property type="entry name" value="OEP"/>
    <property type="match status" value="2"/>
</dbReference>
<evidence type="ECO:0000256" key="3">
    <source>
        <dbReference type="RuleBase" id="RU362097"/>
    </source>
</evidence>
<keyword evidence="3" id="KW-0732">Signal</keyword>
<dbReference type="AlphaFoldDB" id="A0A291VNI2"/>
<feature type="signal peptide" evidence="3">
    <location>
        <begin position="1"/>
        <end position="28"/>
    </location>
</feature>
<gene>
    <name evidence="5" type="ORF">CRN15_29275</name>
</gene>
<dbReference type="EMBL" id="CP023883">
    <property type="protein sequence ID" value="ATM18859.1"/>
    <property type="molecule type" value="Genomic_DNA"/>
</dbReference>
<keyword evidence="3" id="KW-0472">Membrane</keyword>
<keyword evidence="4" id="KW-0175">Coiled coil</keyword>
<dbReference type="Gene3D" id="2.20.200.10">
    <property type="entry name" value="Outer membrane efflux proteins (OEP)"/>
    <property type="match status" value="1"/>
</dbReference>
<protein>
    <submittedName>
        <fullName evidence="5">RND transporter</fullName>
    </submittedName>
</protein>
<organism evidence="5">
    <name type="scientific">Raoultella planticola</name>
    <name type="common">Klebsiella planticola</name>
    <dbReference type="NCBI Taxonomy" id="575"/>
    <lineage>
        <taxon>Bacteria</taxon>
        <taxon>Pseudomonadati</taxon>
        <taxon>Pseudomonadota</taxon>
        <taxon>Gammaproteobacteria</taxon>
        <taxon>Enterobacterales</taxon>
        <taxon>Enterobacteriaceae</taxon>
        <taxon>Klebsiella/Raoultella group</taxon>
        <taxon>Raoultella</taxon>
    </lineage>
</organism>
<name>A0A291VNI2_RAOPL</name>